<dbReference type="EMBL" id="CP065321">
    <property type="protein sequence ID" value="QQR29662.1"/>
    <property type="molecule type" value="Genomic_DNA"/>
</dbReference>
<reference evidence="3 5" key="3">
    <citation type="submission" date="2020-11" db="EMBL/GenBank/DDBJ databases">
        <title>Closed and high quality bacterial genomes of the OMM12 community.</title>
        <authorList>
            <person name="Marbouty M."/>
            <person name="Lamy-Besnier Q."/>
            <person name="Debarbieux L."/>
            <person name="Koszul R."/>
        </authorList>
    </citation>
    <scope>NUCLEOTIDE SEQUENCE [LARGE SCALE GENOMIC DNA]</scope>
    <source>
        <strain evidence="3 5">KB18</strain>
    </source>
</reference>
<evidence type="ECO:0000313" key="5">
    <source>
        <dbReference type="Proteomes" id="UP000596035"/>
    </source>
</evidence>
<accession>A0A1Z2XPN7</accession>
<dbReference type="Proteomes" id="UP000596035">
    <property type="component" value="Chromosome"/>
</dbReference>
<organism evidence="3 5">
    <name type="scientific">Acutalibacter muris</name>
    <dbReference type="NCBI Taxonomy" id="1796620"/>
    <lineage>
        <taxon>Bacteria</taxon>
        <taxon>Bacillati</taxon>
        <taxon>Bacillota</taxon>
        <taxon>Clostridia</taxon>
        <taxon>Eubacteriales</taxon>
        <taxon>Acutalibacteraceae</taxon>
        <taxon>Acutalibacter</taxon>
    </lineage>
</organism>
<reference evidence="2" key="1">
    <citation type="journal article" date="2017" name="Genome Announc.">
        <title>High-Quality Whole-Genome Sequences of the Oligo-Mouse-Microbiota Bacterial Community.</title>
        <authorList>
            <person name="Garzetti D."/>
            <person name="Brugiroux S."/>
            <person name="Bunk B."/>
            <person name="Pukall R."/>
            <person name="McCoy K.D."/>
            <person name="Macpherson A.J."/>
            <person name="Stecher B."/>
        </authorList>
    </citation>
    <scope>NUCLEOTIDE SEQUENCE</scope>
    <source>
        <strain evidence="2">KB18</strain>
    </source>
</reference>
<dbReference type="CDD" id="cd00143">
    <property type="entry name" value="PP2Cc"/>
    <property type="match status" value="1"/>
</dbReference>
<dbReference type="EMBL" id="CP021422">
    <property type="protein sequence ID" value="ASB40371.1"/>
    <property type="molecule type" value="Genomic_DNA"/>
</dbReference>
<dbReference type="PANTHER" id="PTHR13832:SF827">
    <property type="entry name" value="PROTEIN PHOSPHATASE 1L"/>
    <property type="match status" value="1"/>
</dbReference>
<dbReference type="SUPFAM" id="SSF81606">
    <property type="entry name" value="PP2C-like"/>
    <property type="match status" value="1"/>
</dbReference>
<name>A0A1Z2XPN7_9FIRM</name>
<dbReference type="PANTHER" id="PTHR13832">
    <property type="entry name" value="PROTEIN PHOSPHATASE 2C"/>
    <property type="match status" value="1"/>
</dbReference>
<dbReference type="Proteomes" id="UP000196710">
    <property type="component" value="Chromosome"/>
</dbReference>
<evidence type="ECO:0000313" key="3">
    <source>
        <dbReference type="EMBL" id="QQR29662.1"/>
    </source>
</evidence>
<dbReference type="InterPro" id="IPR036457">
    <property type="entry name" value="PPM-type-like_dom_sf"/>
</dbReference>
<sequence length="245" mass="26211">MRVDFATDTGAVRSSNQDACKCGLFPGGGAWTVVCDGMGGANGGNVASAIAVESIEELLRSGYRENMSPGNIKSMIINAIYRANGAIYERALKARELQGMGTTAVVMLAVAGRLHVAHVGDSRAYLKNSGGIRQLTMDHSYVQDLVNFGQITKEEARTHPRRNIITRVLGVHEGVKVDYAVWDFAAGDIALACTDGLTNYMDEDLLEEYINRHSGDGGALAKELIKFALKCGGSDNITIAVVNNI</sequence>
<dbReference type="PROSITE" id="PS51746">
    <property type="entry name" value="PPM_2"/>
    <property type="match status" value="1"/>
</dbReference>
<protein>
    <submittedName>
        <fullName evidence="3">Stp1/IreP family PP2C-type Ser/Thr phosphatase</fullName>
    </submittedName>
</protein>
<dbReference type="Gene3D" id="3.60.40.10">
    <property type="entry name" value="PPM-type phosphatase domain"/>
    <property type="match status" value="1"/>
</dbReference>
<dbReference type="NCBIfam" id="NF033484">
    <property type="entry name" value="Stp1_PP2C_phos"/>
    <property type="match status" value="1"/>
</dbReference>
<gene>
    <name evidence="2" type="ORF">ADH66_06640</name>
    <name evidence="3" type="ORF">I5Q82_16740</name>
</gene>
<reference evidence="4" key="2">
    <citation type="submission" date="2017-05" db="EMBL/GenBank/DDBJ databases">
        <title>Improved OligoMM genomes.</title>
        <authorList>
            <person name="Garzetti D."/>
        </authorList>
    </citation>
    <scope>NUCLEOTIDE SEQUENCE [LARGE SCALE GENOMIC DNA]</scope>
    <source>
        <strain evidence="4">KB18</strain>
    </source>
</reference>
<proteinExistence type="predicted"/>
<dbReference type="SMART" id="SM00331">
    <property type="entry name" value="PP2C_SIG"/>
    <property type="match status" value="1"/>
</dbReference>
<evidence type="ECO:0000259" key="1">
    <source>
        <dbReference type="PROSITE" id="PS51746"/>
    </source>
</evidence>
<dbReference type="SMART" id="SM00332">
    <property type="entry name" value="PP2Cc"/>
    <property type="match status" value="1"/>
</dbReference>
<dbReference type="GO" id="GO:0004722">
    <property type="term" value="F:protein serine/threonine phosphatase activity"/>
    <property type="evidence" value="ECO:0007669"/>
    <property type="project" value="InterPro"/>
</dbReference>
<dbReference type="InterPro" id="IPR001932">
    <property type="entry name" value="PPM-type_phosphatase-like_dom"/>
</dbReference>
<dbReference type="Pfam" id="PF13672">
    <property type="entry name" value="PP2C_2"/>
    <property type="match status" value="1"/>
</dbReference>
<evidence type="ECO:0000313" key="4">
    <source>
        <dbReference type="Proteomes" id="UP000196710"/>
    </source>
</evidence>
<dbReference type="AlphaFoldDB" id="A0A1Z2XPN7"/>
<dbReference type="KEGG" id="amur:ADH66_06640"/>
<feature type="domain" description="PPM-type phosphatase" evidence="1">
    <location>
        <begin position="2"/>
        <end position="244"/>
    </location>
</feature>
<dbReference type="InterPro" id="IPR015655">
    <property type="entry name" value="PP2C"/>
</dbReference>
<dbReference type="RefSeq" id="WP_066534124.1">
    <property type="nucleotide sequence ID" value="NZ_CP021422.1"/>
</dbReference>
<keyword evidence="4" id="KW-1185">Reference proteome</keyword>
<evidence type="ECO:0000313" key="2">
    <source>
        <dbReference type="EMBL" id="ASB40371.1"/>
    </source>
</evidence>